<dbReference type="EMBL" id="CP034464">
    <property type="protein sequence ID" value="AZP14142.1"/>
    <property type="molecule type" value="Genomic_DNA"/>
</dbReference>
<organism evidence="1 2">
    <name type="scientific">Undibacterium parvum</name>
    <dbReference type="NCBI Taxonomy" id="401471"/>
    <lineage>
        <taxon>Bacteria</taxon>
        <taxon>Pseudomonadati</taxon>
        <taxon>Pseudomonadota</taxon>
        <taxon>Betaproteobacteria</taxon>
        <taxon>Burkholderiales</taxon>
        <taxon>Oxalobacteraceae</taxon>
        <taxon>Undibacterium</taxon>
    </lineage>
</organism>
<keyword evidence="2" id="KW-1185">Reference proteome</keyword>
<evidence type="ECO:0008006" key="3">
    <source>
        <dbReference type="Google" id="ProtNLM"/>
    </source>
</evidence>
<evidence type="ECO:0000313" key="1">
    <source>
        <dbReference type="EMBL" id="AZP14142.1"/>
    </source>
</evidence>
<accession>A0A3S9HPU8</accession>
<evidence type="ECO:0000313" key="2">
    <source>
        <dbReference type="Proteomes" id="UP000275663"/>
    </source>
</evidence>
<reference evidence="1 2" key="1">
    <citation type="journal article" date="2011" name="Int. J. Syst. Evol. Microbiol.">
        <title>Description of Undibacterium oligocarboniphilum sp. nov., isolated from purified water, and Undibacterium pigrum strain CCUG 49012 as the type strain of Undibacterium parvum sp. nov., and emended descriptions of the genus Undibacterium and the species Undibacterium pigrum.</title>
        <authorList>
            <person name="Eder W."/>
            <person name="Wanner G."/>
            <person name="Ludwig W."/>
            <person name="Busse H.J."/>
            <person name="Ziemke-Kageler F."/>
            <person name="Lang E."/>
        </authorList>
    </citation>
    <scope>NUCLEOTIDE SEQUENCE [LARGE SCALE GENOMIC DNA]</scope>
    <source>
        <strain evidence="1 2">DSM 23061</strain>
    </source>
</reference>
<dbReference type="KEGG" id="upv:EJN92_20350"/>
<dbReference type="Proteomes" id="UP000275663">
    <property type="component" value="Chromosome"/>
</dbReference>
<dbReference type="OrthoDB" id="1082574at2"/>
<dbReference type="RefSeq" id="WP_126129503.1">
    <property type="nucleotide sequence ID" value="NZ_CP034464.1"/>
</dbReference>
<protein>
    <recommendedName>
        <fullName evidence="3">Nucleotidyltransferase</fullName>
    </recommendedName>
</protein>
<dbReference type="AlphaFoldDB" id="A0A3S9HPU8"/>
<gene>
    <name evidence="1" type="ORF">EJN92_20350</name>
</gene>
<sequence length="370" mass="41555">MIDFDKRLQSLKDRRQGSRETALFESLGSIHAGVDVRKSEAFETLNESTGIKYTIGAMAAVEEKSTLVSINEGTRVANSLIKSLLNHGESVTQKVQGSVALNIHIEGHSDVDMLIITTNTVNVELPTVNVNGYLPASDPRALIDIIKDVRKKSEIILPINFPMAEIDCKGSKSIALSGGSLKRKVDIVPAIWFDTRKYQQSGQEHDRGIKIYDKENHVFLLNYPFTHIKLVNDRDSKYAGNLKCVIRLMKNLIADMPDYKKRIAKRLSSYDLAAIGYHMGENLSLPTYMRLGLVEKIRAHLALLWEIKAYRDNLHVPDGSRKIFDDENKVAALEILTNEFTDLAKSIFQELKPFNSFYDSSAILNKAVFA</sequence>
<name>A0A3S9HPU8_9BURK</name>
<proteinExistence type="predicted"/>